<feature type="transmembrane region" description="Helical" evidence="1">
    <location>
        <begin position="438"/>
        <end position="460"/>
    </location>
</feature>
<proteinExistence type="predicted"/>
<comment type="caution">
    <text evidence="2">The sequence shown here is derived from an EMBL/GenBank/DDBJ whole genome shotgun (WGS) entry which is preliminary data.</text>
</comment>
<reference evidence="2 3" key="1">
    <citation type="journal article" date="2020" name="Harmful Algae">
        <title>Molecular and morphological characterization of a novel dihydroanatoxin-a producing Microcoleus species (cyanobacteria) from the Russian River, California, USA.</title>
        <authorList>
            <person name="Conklin K.Y."/>
            <person name="Stancheva R."/>
            <person name="Otten T.G."/>
            <person name="Fadness R."/>
            <person name="Boyer G.L."/>
            <person name="Read B."/>
            <person name="Zhang X."/>
            <person name="Sheath R.G."/>
        </authorList>
    </citation>
    <scope>NUCLEOTIDE SEQUENCE [LARGE SCALE GENOMIC DNA]</scope>
    <source>
        <strain evidence="2 3">PTRS2</strain>
    </source>
</reference>
<name>A0ABU8YK89_9CYAN</name>
<evidence type="ECO:0000256" key="1">
    <source>
        <dbReference type="SAM" id="Phobius"/>
    </source>
</evidence>
<evidence type="ECO:0000313" key="3">
    <source>
        <dbReference type="Proteomes" id="UP001384579"/>
    </source>
</evidence>
<keyword evidence="3" id="KW-1185">Reference proteome</keyword>
<keyword evidence="1" id="KW-0812">Transmembrane</keyword>
<organism evidence="2 3">
    <name type="scientific">Microcoleus anatoxicus PTRS2</name>
    <dbReference type="NCBI Taxonomy" id="2705321"/>
    <lineage>
        <taxon>Bacteria</taxon>
        <taxon>Bacillati</taxon>
        <taxon>Cyanobacteriota</taxon>
        <taxon>Cyanophyceae</taxon>
        <taxon>Oscillatoriophycideae</taxon>
        <taxon>Oscillatoriales</taxon>
        <taxon>Microcoleaceae</taxon>
        <taxon>Microcoleus</taxon>
        <taxon>Microcoleus anatoxicus</taxon>
    </lineage>
</organism>
<protein>
    <submittedName>
        <fullName evidence="2">Uncharacterized protein</fullName>
    </submittedName>
</protein>
<dbReference type="RefSeq" id="WP_340520447.1">
    <property type="nucleotide sequence ID" value="NZ_JBBLXS010000072.1"/>
</dbReference>
<feature type="transmembrane region" description="Helical" evidence="1">
    <location>
        <begin position="398"/>
        <end position="418"/>
    </location>
</feature>
<dbReference type="EMBL" id="JBBLXS010000072">
    <property type="protein sequence ID" value="MEK0184769.1"/>
    <property type="molecule type" value="Genomic_DNA"/>
</dbReference>
<keyword evidence="1" id="KW-1133">Transmembrane helix</keyword>
<gene>
    <name evidence="2" type="ORF">WMG39_07845</name>
</gene>
<keyword evidence="1" id="KW-0472">Membrane</keyword>
<evidence type="ECO:0000313" key="2">
    <source>
        <dbReference type="EMBL" id="MEK0184769.1"/>
    </source>
</evidence>
<accession>A0ABU8YK89</accession>
<dbReference type="Proteomes" id="UP001384579">
    <property type="component" value="Unassembled WGS sequence"/>
</dbReference>
<sequence length="506" mass="57857">MSPPKIYAPNVHLFAYQLRKESNPQKDNLKELFEKGENILKQFGINQTIDIQDKPGYRVEIYAQQTEDAASIFFEKWSDSPITGIAYPVRIHDTFALALNVRRPEKNEQGIKTSDVDIDFFKRLHPSDCWMPSQVNASLGQTLLLTLWYTPEKTWQFWNSREDKKKLKSLADGCLRAFIPDKLDTPPFDRSGQLFGSPIFEYGINDELENYCHVLVWIFLTPEADTKLQEEYPNLVDIFCYRAKVIQAYKLSRSVYKVLSHNSEEVKAEIAIVESLPDNKTLDSSNLEELKKALKRIPRLNFSYVELIRDLNNYRLPLKINLQNYEREIKLLQKKYPQEDLSFLEIFADEKAHIFEEQIQADLDYFANGSDLLEKALNAIRGRVEIEQAERDRNLQTTIAVVGVGIGVAGVVSSSYTLAVDKPWAPPSFQHPLPLHPFFSAVIISCLCGGILGGLAWAIARKVLKSSPAQTRLTDSQNPPVNHILREAEEVRCLRQASLTNPPEQQ</sequence>